<keyword evidence="1" id="KW-0472">Membrane</keyword>
<gene>
    <name evidence="3" type="ORF">V5O48_014685</name>
</gene>
<evidence type="ECO:0000313" key="4">
    <source>
        <dbReference type="Proteomes" id="UP001465976"/>
    </source>
</evidence>
<feature type="domain" description="DUF6535" evidence="2">
    <location>
        <begin position="68"/>
        <end position="241"/>
    </location>
</feature>
<keyword evidence="1" id="KW-1133">Transmembrane helix</keyword>
<keyword evidence="1" id="KW-0812">Transmembrane</keyword>
<feature type="transmembrane region" description="Helical" evidence="1">
    <location>
        <begin position="211"/>
        <end position="235"/>
    </location>
</feature>
<sequence>MPSVHVSLSAQSEEPKQVCNTISTSLSCPNRFMALLYIYAQPSTSGGTGKSKEVLDSEDYDYSLEQSWEDLTVNMRKYDNELVNGWKQDIDTLLVFAGLFSAVVTAFTVESYKWLSEDPVDTTVILLSSILSQLSGVNFTIPPVAPQFQPTPSSVRINSFWFLSLILSLASSLFSLLCKQWLREHRRETHTRTQQEAQALRQLRRDSFDRWGVPTFLATLPFLLEVSLLLFFAGLLELLWTLHVAPLFTVGGTAIISGTGLYLITTFLPGVTAIASLLRDIQSTSKHPRYELMCPYKSPLTWVVFRMLGRFVSTDTISSFFHLTVAESKRRWIEQYTRYLKSDIRRLIDWSTLDLNTIQRWRWHDGGANIYSLASLQSLVTTLRDSPSALSSMKSVLRSFPPSEITTVAFNEWKFSTWLEPTAEDIEDFLPDTLPTRLSRRRQTIGFTSSNHLLKSASTFRLLTLNWDFLTNTRFLCCSYEKYAYYPSVLVSNLERALRRSTALLQRNVPEHTGMHFIIPFYVMERFWTHPDHRVRMVGLEYLRFYEAGWLNYPKVTGAGVEESEGERYTLVATLSRHLSAHAERSILDCSPTKLSALLTSWRGLKFLVFVNDQILAHRLHNTTLGTRKAILDSWTTCLVHVREMYALPSDYFRSLGQ</sequence>
<evidence type="ECO:0000313" key="3">
    <source>
        <dbReference type="EMBL" id="KAL0567308.1"/>
    </source>
</evidence>
<feature type="transmembrane region" description="Helical" evidence="1">
    <location>
        <begin position="124"/>
        <end position="141"/>
    </location>
</feature>
<keyword evidence="4" id="KW-1185">Reference proteome</keyword>
<dbReference type="InterPro" id="IPR045338">
    <property type="entry name" value="DUF6535"/>
</dbReference>
<proteinExistence type="predicted"/>
<feature type="transmembrane region" description="Helical" evidence="1">
    <location>
        <begin position="255"/>
        <end position="278"/>
    </location>
</feature>
<name>A0ABR3EWL4_9AGAR</name>
<dbReference type="Pfam" id="PF20153">
    <property type="entry name" value="DUF6535"/>
    <property type="match status" value="1"/>
</dbReference>
<feature type="transmembrane region" description="Helical" evidence="1">
    <location>
        <begin position="93"/>
        <end position="112"/>
    </location>
</feature>
<comment type="caution">
    <text evidence="3">The sequence shown here is derived from an EMBL/GenBank/DDBJ whole genome shotgun (WGS) entry which is preliminary data.</text>
</comment>
<dbReference type="EMBL" id="JBAHYK010001620">
    <property type="protein sequence ID" value="KAL0567308.1"/>
    <property type="molecule type" value="Genomic_DNA"/>
</dbReference>
<accession>A0ABR3EWL4</accession>
<feature type="transmembrane region" description="Helical" evidence="1">
    <location>
        <begin position="161"/>
        <end position="182"/>
    </location>
</feature>
<organism evidence="3 4">
    <name type="scientific">Marasmius crinis-equi</name>
    <dbReference type="NCBI Taxonomy" id="585013"/>
    <lineage>
        <taxon>Eukaryota</taxon>
        <taxon>Fungi</taxon>
        <taxon>Dikarya</taxon>
        <taxon>Basidiomycota</taxon>
        <taxon>Agaricomycotina</taxon>
        <taxon>Agaricomycetes</taxon>
        <taxon>Agaricomycetidae</taxon>
        <taxon>Agaricales</taxon>
        <taxon>Marasmiineae</taxon>
        <taxon>Marasmiaceae</taxon>
        <taxon>Marasmius</taxon>
    </lineage>
</organism>
<evidence type="ECO:0000256" key="1">
    <source>
        <dbReference type="SAM" id="Phobius"/>
    </source>
</evidence>
<protein>
    <recommendedName>
        <fullName evidence="2">DUF6535 domain-containing protein</fullName>
    </recommendedName>
</protein>
<reference evidence="3 4" key="1">
    <citation type="submission" date="2024-02" db="EMBL/GenBank/DDBJ databases">
        <title>A draft genome for the cacao thread blight pathogen Marasmius crinis-equi.</title>
        <authorList>
            <person name="Cohen S.P."/>
            <person name="Baruah I.K."/>
            <person name="Amoako-Attah I."/>
            <person name="Bukari Y."/>
            <person name="Meinhardt L.W."/>
            <person name="Bailey B.A."/>
        </authorList>
    </citation>
    <scope>NUCLEOTIDE SEQUENCE [LARGE SCALE GENOMIC DNA]</scope>
    <source>
        <strain evidence="3 4">GH-76</strain>
    </source>
</reference>
<dbReference type="Proteomes" id="UP001465976">
    <property type="component" value="Unassembled WGS sequence"/>
</dbReference>
<evidence type="ECO:0000259" key="2">
    <source>
        <dbReference type="Pfam" id="PF20153"/>
    </source>
</evidence>